<dbReference type="Gene3D" id="2.60.120.330">
    <property type="entry name" value="B-lactam Antibiotic, Isopenicillin N Synthase, Chain"/>
    <property type="match status" value="1"/>
</dbReference>
<feature type="domain" description="Aspartyl/asparaginy/proline hydroxylase" evidence="6">
    <location>
        <begin position="218"/>
        <end position="337"/>
    </location>
</feature>
<dbReference type="GO" id="GO:0000054">
    <property type="term" value="P:ribosomal subunit export from nucleus"/>
    <property type="evidence" value="ECO:0007669"/>
    <property type="project" value="TreeGrafter"/>
</dbReference>
<protein>
    <recommendedName>
        <fullName evidence="6">Aspartyl/asparaginy/proline hydroxylase domain-containing protein</fullName>
    </recommendedName>
</protein>
<dbReference type="InterPro" id="IPR007803">
    <property type="entry name" value="Asp/Arg/Pro-Hydrxlase"/>
</dbReference>
<reference evidence="7" key="1">
    <citation type="journal article" date="2020" name="J. Eukaryot. Microbiol.">
        <title>De novo Sequencing, Assembly and Annotation of the Transcriptome for the Free-Living Testate Amoeba Arcella intermedia.</title>
        <authorList>
            <person name="Ribeiro G.M."/>
            <person name="Porfirio-Sousa A.L."/>
            <person name="Maurer-Alcala X.X."/>
            <person name="Katz L.A."/>
            <person name="Lahr D.J.G."/>
        </authorList>
    </citation>
    <scope>NUCLEOTIDE SEQUENCE</scope>
</reference>
<dbReference type="Pfam" id="PF00071">
    <property type="entry name" value="Ras"/>
    <property type="match status" value="1"/>
</dbReference>
<evidence type="ECO:0000256" key="2">
    <source>
        <dbReference type="ARBA" id="ARBA00022448"/>
    </source>
</evidence>
<dbReference type="GO" id="GO:0006606">
    <property type="term" value="P:protein import into nucleus"/>
    <property type="evidence" value="ECO:0007669"/>
    <property type="project" value="TreeGrafter"/>
</dbReference>
<dbReference type="AlphaFoldDB" id="A0A6B2L5B1"/>
<keyword evidence="3" id="KW-0547">Nucleotide-binding</keyword>
<dbReference type="GO" id="GO:0005525">
    <property type="term" value="F:GTP binding"/>
    <property type="evidence" value="ECO:0007669"/>
    <property type="project" value="UniProtKB-KW"/>
</dbReference>
<keyword evidence="4" id="KW-0653">Protein transport</keyword>
<comment type="similarity">
    <text evidence="1">Belongs to the aspartyl/asparaginyl beta-hydroxylase family.</text>
</comment>
<dbReference type="GO" id="GO:0005737">
    <property type="term" value="C:cytoplasm"/>
    <property type="evidence" value="ECO:0007669"/>
    <property type="project" value="TreeGrafter"/>
</dbReference>
<dbReference type="Gene3D" id="3.40.50.300">
    <property type="entry name" value="P-loop containing nucleotide triphosphate hydrolases"/>
    <property type="match status" value="1"/>
</dbReference>
<sequence>MFDVTSRPTFRNVPNWIRELRRLCNNIPIVVVGNKIDDPLNHKMLTSNYLEKNNITSYPVSVYCNYNIGKPVAYLLSSLCGPLEVCECLSKVGPPMKQQFEVPNYNHLGLIKSSRKESIDMRKPDLPIQFNYTLHGKMIIRRLNDLSSPLLNNFIKSEHYFLQGHPTPDLKDKTSSAPMITIQPLYHPITIQKEIVENMRELVLQALANPNVQVEKVYFSPIENWELIYLIKEGIPQETTIFQDSTTFLSHFSYPTYLNKLRHAHFIILPPNNRIPSHCGPSHIKFKAMIPISNNGHLWIHLGNQPKEWKEGESILLPPFVFQVTNPTAKHAVILVLHF</sequence>
<evidence type="ECO:0000256" key="3">
    <source>
        <dbReference type="ARBA" id="ARBA00022741"/>
    </source>
</evidence>
<dbReference type="GO" id="GO:0005634">
    <property type="term" value="C:nucleus"/>
    <property type="evidence" value="ECO:0007669"/>
    <property type="project" value="TreeGrafter"/>
</dbReference>
<evidence type="ECO:0000313" key="7">
    <source>
        <dbReference type="EMBL" id="NDV32159.1"/>
    </source>
</evidence>
<dbReference type="SUPFAM" id="SSF52540">
    <property type="entry name" value="P-loop containing nucleoside triphosphate hydrolases"/>
    <property type="match status" value="1"/>
</dbReference>
<dbReference type="EMBL" id="GIBP01003190">
    <property type="protein sequence ID" value="NDV32159.1"/>
    <property type="molecule type" value="Transcribed_RNA"/>
</dbReference>
<dbReference type="InterPro" id="IPR027443">
    <property type="entry name" value="IPNS-like_sf"/>
</dbReference>
<evidence type="ECO:0000256" key="4">
    <source>
        <dbReference type="ARBA" id="ARBA00022927"/>
    </source>
</evidence>
<name>A0A6B2L5B1_9EUKA</name>
<dbReference type="PANTHER" id="PTHR24071:SF0">
    <property type="entry name" value="GTP-BINDING NUCLEAR PROTEIN RAN"/>
    <property type="match status" value="1"/>
</dbReference>
<keyword evidence="2" id="KW-0813">Transport</keyword>
<accession>A0A6B2L5B1</accession>
<keyword evidence="5" id="KW-0342">GTP-binding</keyword>
<dbReference type="Pfam" id="PF05118">
    <property type="entry name" value="Asp_Arg_Hydrox"/>
    <property type="match status" value="1"/>
</dbReference>
<dbReference type="PANTHER" id="PTHR24071">
    <property type="entry name" value="RAN GTPASE"/>
    <property type="match status" value="1"/>
</dbReference>
<dbReference type="GO" id="GO:0003924">
    <property type="term" value="F:GTPase activity"/>
    <property type="evidence" value="ECO:0007669"/>
    <property type="project" value="InterPro"/>
</dbReference>
<dbReference type="InterPro" id="IPR027417">
    <property type="entry name" value="P-loop_NTPase"/>
</dbReference>
<organism evidence="7">
    <name type="scientific">Arcella intermedia</name>
    <dbReference type="NCBI Taxonomy" id="1963864"/>
    <lineage>
        <taxon>Eukaryota</taxon>
        <taxon>Amoebozoa</taxon>
        <taxon>Tubulinea</taxon>
        <taxon>Elardia</taxon>
        <taxon>Arcellinida</taxon>
        <taxon>Sphaerothecina</taxon>
        <taxon>Arcellidae</taxon>
        <taxon>Arcella</taxon>
    </lineage>
</organism>
<dbReference type="InterPro" id="IPR002041">
    <property type="entry name" value="Ran_GTPase"/>
</dbReference>
<evidence type="ECO:0000256" key="5">
    <source>
        <dbReference type="ARBA" id="ARBA00023134"/>
    </source>
</evidence>
<evidence type="ECO:0000256" key="1">
    <source>
        <dbReference type="ARBA" id="ARBA00007730"/>
    </source>
</evidence>
<proteinExistence type="inferred from homology"/>
<dbReference type="InterPro" id="IPR001806">
    <property type="entry name" value="Small_GTPase"/>
</dbReference>
<evidence type="ECO:0000259" key="6">
    <source>
        <dbReference type="Pfam" id="PF05118"/>
    </source>
</evidence>